<feature type="domain" description="Nuclear receptor" evidence="11">
    <location>
        <begin position="6"/>
        <end position="79"/>
    </location>
</feature>
<evidence type="ECO:0000256" key="7">
    <source>
        <dbReference type="ARBA" id="ARBA00023125"/>
    </source>
</evidence>
<evidence type="ECO:0000256" key="5">
    <source>
        <dbReference type="ARBA" id="ARBA00022833"/>
    </source>
</evidence>
<evidence type="ECO:0000256" key="1">
    <source>
        <dbReference type="ARBA" id="ARBA00004123"/>
    </source>
</evidence>
<keyword evidence="6" id="KW-0805">Transcription regulation</keyword>
<dbReference type="SUPFAM" id="SSF57716">
    <property type="entry name" value="Glucocorticoid receptor-like (DNA-binding domain)"/>
    <property type="match status" value="1"/>
</dbReference>
<dbReference type="GO" id="GO:0005634">
    <property type="term" value="C:nucleus"/>
    <property type="evidence" value="ECO:0007669"/>
    <property type="project" value="UniProtKB-SubCell"/>
</dbReference>
<dbReference type="SMART" id="SM00399">
    <property type="entry name" value="ZnF_C4"/>
    <property type="match status" value="1"/>
</dbReference>
<evidence type="ECO:0000256" key="9">
    <source>
        <dbReference type="ARBA" id="ARBA00023170"/>
    </source>
</evidence>
<evidence type="ECO:0000313" key="13">
    <source>
        <dbReference type="WBParaSite" id="ACRNAN_scaffold8913.g31816.t1"/>
    </source>
</evidence>
<dbReference type="CDD" id="cd06960">
    <property type="entry name" value="NR_DBD_HNF4A"/>
    <property type="match status" value="1"/>
</dbReference>
<dbReference type="GO" id="GO:0008270">
    <property type="term" value="F:zinc ion binding"/>
    <property type="evidence" value="ECO:0007669"/>
    <property type="project" value="UniProtKB-KW"/>
</dbReference>
<dbReference type="InterPro" id="IPR001628">
    <property type="entry name" value="Znf_hrmn_rcpt"/>
</dbReference>
<evidence type="ECO:0000259" key="11">
    <source>
        <dbReference type="PROSITE" id="PS51030"/>
    </source>
</evidence>
<keyword evidence="9" id="KW-0675">Receptor</keyword>
<name>A0A914ELY9_9BILA</name>
<evidence type="ECO:0000313" key="12">
    <source>
        <dbReference type="Proteomes" id="UP000887540"/>
    </source>
</evidence>
<dbReference type="PRINTS" id="PR00398">
    <property type="entry name" value="STRDHORMONER"/>
</dbReference>
<dbReference type="InterPro" id="IPR050274">
    <property type="entry name" value="Nuclear_hormone_rcpt_NR2"/>
</dbReference>
<reference evidence="13" key="1">
    <citation type="submission" date="2022-11" db="UniProtKB">
        <authorList>
            <consortium name="WormBaseParasite"/>
        </authorList>
    </citation>
    <scope>IDENTIFICATION</scope>
</reference>
<keyword evidence="4" id="KW-0863">Zinc-finger</keyword>
<dbReference type="SUPFAM" id="SSF48508">
    <property type="entry name" value="Nuclear receptor ligand-binding domain"/>
    <property type="match status" value="1"/>
</dbReference>
<sequence length="240" mass="27511">MDISKEKSCLICGVPTTCLHYDVISCRGCKQFFRRSYLFGKNYKCKLKNDCNLTKSAKCKACRYKKCIAVGMNPEAIISSETKVIQQISTTDDFHMIPELLLLENRLKELRLSDYKPALSSTVNTYVLVTNPTNLGKIEMRPVYFSPRDNEEVKKELARKIAKHKNDGKYWPLVDFILCIEMAKTLPIFKELDVNDQVELLKNVAYITVLLTEAFYSYLDLQSTLWNPDGSIPVIICQTP</sequence>
<protein>
    <submittedName>
        <fullName evidence="13">Nuclear receptor domain-containing protein</fullName>
    </submittedName>
</protein>
<dbReference type="FunFam" id="3.30.50.10:FF:000030">
    <property type="entry name" value="Nuclear Hormone Receptor family"/>
    <property type="match status" value="1"/>
</dbReference>
<keyword evidence="8" id="KW-0804">Transcription</keyword>
<dbReference type="Gene3D" id="3.30.50.10">
    <property type="entry name" value="Erythroid Transcription Factor GATA-1, subunit A"/>
    <property type="match status" value="1"/>
</dbReference>
<keyword evidence="10" id="KW-0539">Nucleus</keyword>
<keyword evidence="12" id="KW-1185">Reference proteome</keyword>
<evidence type="ECO:0000256" key="2">
    <source>
        <dbReference type="ARBA" id="ARBA00005993"/>
    </source>
</evidence>
<comment type="similarity">
    <text evidence="2">Belongs to the nuclear hormone receptor family.</text>
</comment>
<keyword evidence="5" id="KW-0862">Zinc</keyword>
<organism evidence="12 13">
    <name type="scientific">Acrobeloides nanus</name>
    <dbReference type="NCBI Taxonomy" id="290746"/>
    <lineage>
        <taxon>Eukaryota</taxon>
        <taxon>Metazoa</taxon>
        <taxon>Ecdysozoa</taxon>
        <taxon>Nematoda</taxon>
        <taxon>Chromadorea</taxon>
        <taxon>Rhabditida</taxon>
        <taxon>Tylenchina</taxon>
        <taxon>Cephalobomorpha</taxon>
        <taxon>Cephaloboidea</taxon>
        <taxon>Cephalobidae</taxon>
        <taxon>Acrobeloides</taxon>
    </lineage>
</organism>
<evidence type="ECO:0000256" key="10">
    <source>
        <dbReference type="ARBA" id="ARBA00023242"/>
    </source>
</evidence>
<dbReference type="PRINTS" id="PR00047">
    <property type="entry name" value="STROIDFINGER"/>
</dbReference>
<dbReference type="PANTHER" id="PTHR24083">
    <property type="entry name" value="NUCLEAR HORMONE RECEPTOR"/>
    <property type="match status" value="1"/>
</dbReference>
<dbReference type="InterPro" id="IPR049636">
    <property type="entry name" value="HNF4-like_DBD"/>
</dbReference>
<dbReference type="Proteomes" id="UP000887540">
    <property type="component" value="Unplaced"/>
</dbReference>
<evidence type="ECO:0000256" key="4">
    <source>
        <dbReference type="ARBA" id="ARBA00022771"/>
    </source>
</evidence>
<evidence type="ECO:0000256" key="6">
    <source>
        <dbReference type="ARBA" id="ARBA00023015"/>
    </source>
</evidence>
<dbReference type="GO" id="GO:0000978">
    <property type="term" value="F:RNA polymerase II cis-regulatory region sequence-specific DNA binding"/>
    <property type="evidence" value="ECO:0007669"/>
    <property type="project" value="InterPro"/>
</dbReference>
<dbReference type="InterPro" id="IPR000536">
    <property type="entry name" value="Nucl_hrmn_rcpt_lig-bd"/>
</dbReference>
<accession>A0A914ELY9</accession>
<comment type="subcellular location">
    <subcellularLocation>
        <location evidence="1">Nucleus</location>
    </subcellularLocation>
</comment>
<evidence type="ECO:0000256" key="3">
    <source>
        <dbReference type="ARBA" id="ARBA00022723"/>
    </source>
</evidence>
<dbReference type="AlphaFoldDB" id="A0A914ELY9"/>
<dbReference type="PROSITE" id="PS51030">
    <property type="entry name" value="NUCLEAR_REC_DBD_2"/>
    <property type="match status" value="1"/>
</dbReference>
<dbReference type="Gene3D" id="1.10.565.10">
    <property type="entry name" value="Retinoid X Receptor"/>
    <property type="match status" value="1"/>
</dbReference>
<proteinExistence type="inferred from homology"/>
<keyword evidence="7" id="KW-0238">DNA-binding</keyword>
<keyword evidence="3" id="KW-0479">Metal-binding</keyword>
<dbReference type="InterPro" id="IPR035500">
    <property type="entry name" value="NHR-like_dom_sf"/>
</dbReference>
<dbReference type="WBParaSite" id="ACRNAN_scaffold8913.g31816.t1">
    <property type="protein sequence ID" value="ACRNAN_scaffold8913.g31816.t1"/>
    <property type="gene ID" value="ACRNAN_scaffold8913.g31816"/>
</dbReference>
<dbReference type="Pfam" id="PF00104">
    <property type="entry name" value="Hormone_recep"/>
    <property type="match status" value="1"/>
</dbReference>
<evidence type="ECO:0000256" key="8">
    <source>
        <dbReference type="ARBA" id="ARBA00023163"/>
    </source>
</evidence>
<dbReference type="InterPro" id="IPR013088">
    <property type="entry name" value="Znf_NHR/GATA"/>
</dbReference>
<dbReference type="Pfam" id="PF00105">
    <property type="entry name" value="zf-C4"/>
    <property type="match status" value="1"/>
</dbReference>
<dbReference type="InterPro" id="IPR001723">
    <property type="entry name" value="Nuclear_hrmn_rcpt"/>
</dbReference>
<dbReference type="PROSITE" id="PS00031">
    <property type="entry name" value="NUCLEAR_REC_DBD_1"/>
    <property type="match status" value="1"/>
</dbReference>
<dbReference type="GO" id="GO:0003700">
    <property type="term" value="F:DNA-binding transcription factor activity"/>
    <property type="evidence" value="ECO:0007669"/>
    <property type="project" value="InterPro"/>
</dbReference>